<gene>
    <name evidence="1" type="ORF">BL240_12590</name>
</gene>
<dbReference type="EMBL" id="CP018743">
    <property type="protein sequence ID" value="APO82243.1"/>
    <property type="molecule type" value="Genomic_DNA"/>
</dbReference>
<reference evidence="1 2" key="1">
    <citation type="submission" date="2016-12" db="EMBL/GenBank/DDBJ databases">
        <title>Draft Genome Sequence of Mercury Resistant Pseudomonas DRA525.</title>
        <authorList>
            <person name="Drace K.M."/>
        </authorList>
    </citation>
    <scope>NUCLEOTIDE SEQUENCE [LARGE SCALE GENOMIC DNA]</scope>
    <source>
        <strain evidence="1 2">DRA525</strain>
    </source>
</reference>
<sequence length="194" mass="21265">MFKELIFTKHPQSSGLPFIGGEPYIPENTPWPTDKFGNPMLHLASLPATFITEHIKGITINPKLLISIFTPYSESDQYIDTALNEGGKVIAYIPCKAYSSTFNPPLDSHLISVTDNPQSDGPDNGIAKIGGIPSWLQEKAETNLKFILQINNSRLNKSTPKHKGILVGGIGYLLLKNEITEQDQAAGSFIIQTT</sequence>
<dbReference type="RefSeq" id="WP_075045037.1">
    <property type="nucleotide sequence ID" value="NZ_CP018743.1"/>
</dbReference>
<evidence type="ECO:0000313" key="1">
    <source>
        <dbReference type="EMBL" id="APO82243.1"/>
    </source>
</evidence>
<protein>
    <recommendedName>
        <fullName evidence="3">DUF1963 domain-containing protein</fullName>
    </recommendedName>
</protein>
<accession>A0A1L5PQ45</accession>
<organism evidence="1 2">
    <name type="scientific">Pseudomonas putida</name>
    <name type="common">Arthrobacter siderocapsulatus</name>
    <dbReference type="NCBI Taxonomy" id="303"/>
    <lineage>
        <taxon>Bacteria</taxon>
        <taxon>Pseudomonadati</taxon>
        <taxon>Pseudomonadota</taxon>
        <taxon>Gammaproteobacteria</taxon>
        <taxon>Pseudomonadales</taxon>
        <taxon>Pseudomonadaceae</taxon>
        <taxon>Pseudomonas</taxon>
    </lineage>
</organism>
<dbReference type="AlphaFoldDB" id="A0A1L5PQ45"/>
<name>A0A1L5PQ45_PSEPU</name>
<dbReference type="Proteomes" id="UP000185146">
    <property type="component" value="Chromosome"/>
</dbReference>
<proteinExistence type="predicted"/>
<evidence type="ECO:0000313" key="2">
    <source>
        <dbReference type="Proteomes" id="UP000185146"/>
    </source>
</evidence>
<dbReference type="SUPFAM" id="SSF103032">
    <property type="entry name" value="Hypothetical protein YwqG"/>
    <property type="match status" value="1"/>
</dbReference>
<evidence type="ECO:0008006" key="3">
    <source>
        <dbReference type="Google" id="ProtNLM"/>
    </source>
</evidence>
<dbReference type="InterPro" id="IPR035948">
    <property type="entry name" value="YwqG-like_sf"/>
</dbReference>